<keyword evidence="5" id="KW-0963">Cytoplasm</keyword>
<dbReference type="InterPro" id="IPR042103">
    <property type="entry name" value="SerRS_1_N_sf"/>
</dbReference>
<dbReference type="CDD" id="cd00770">
    <property type="entry name" value="SerRS_core"/>
    <property type="match status" value="1"/>
</dbReference>
<feature type="coiled-coil region" evidence="15">
    <location>
        <begin position="63"/>
        <end position="104"/>
    </location>
</feature>
<evidence type="ECO:0000313" key="18">
    <source>
        <dbReference type="Proteomes" id="UP000706031"/>
    </source>
</evidence>
<feature type="domain" description="Aminoacyl-transfer RNA synthetases class-II family profile" evidence="16">
    <location>
        <begin position="140"/>
        <end position="410"/>
    </location>
</feature>
<dbReference type="NCBIfam" id="TIGR00414">
    <property type="entry name" value="serS"/>
    <property type="match status" value="1"/>
</dbReference>
<evidence type="ECO:0000256" key="13">
    <source>
        <dbReference type="ARBA" id="ARBA00048823"/>
    </source>
</evidence>
<dbReference type="Proteomes" id="UP000706031">
    <property type="component" value="Unassembled WGS sequence"/>
</dbReference>
<keyword evidence="7" id="KW-0547">Nucleotide-binding</keyword>
<dbReference type="RefSeq" id="WP_221790944.1">
    <property type="nucleotide sequence ID" value="NZ_JACLIC010000045.1"/>
</dbReference>
<keyword evidence="6 17" id="KW-0436">Ligase</keyword>
<comment type="similarity">
    <text evidence="3">Belongs to the class-II aminoacyl-tRNA synthetase family. Type-1 seryl-tRNA synthetase subfamily.</text>
</comment>
<evidence type="ECO:0000256" key="8">
    <source>
        <dbReference type="ARBA" id="ARBA00022840"/>
    </source>
</evidence>
<keyword evidence="10" id="KW-0030">Aminoacyl-tRNA synthetase</keyword>
<organism evidence="17 18">
    <name type="scientific">Paenibacillus cucumis</name>
    <name type="common">ex Kampfer et al. 2016</name>
    <dbReference type="NCBI Taxonomy" id="1776858"/>
    <lineage>
        <taxon>Bacteria</taxon>
        <taxon>Bacillati</taxon>
        <taxon>Bacillota</taxon>
        <taxon>Bacilli</taxon>
        <taxon>Bacillales</taxon>
        <taxon>Paenibacillaceae</taxon>
        <taxon>Paenibacillus</taxon>
    </lineage>
</organism>
<evidence type="ECO:0000256" key="5">
    <source>
        <dbReference type="ARBA" id="ARBA00022490"/>
    </source>
</evidence>
<proteinExistence type="inferred from homology"/>
<dbReference type="Pfam" id="PF00587">
    <property type="entry name" value="tRNA-synt_2b"/>
    <property type="match status" value="1"/>
</dbReference>
<evidence type="ECO:0000256" key="3">
    <source>
        <dbReference type="ARBA" id="ARBA00010728"/>
    </source>
</evidence>
<evidence type="ECO:0000256" key="15">
    <source>
        <dbReference type="SAM" id="Coils"/>
    </source>
</evidence>
<reference evidence="17 18" key="1">
    <citation type="submission" date="2020-08" db="EMBL/GenBank/DDBJ databases">
        <title>Fungal Genomes of the International Space Station.</title>
        <authorList>
            <person name="Seuylemezian A."/>
            <person name="Singh N.K."/>
            <person name="Wood J."/>
            <person name="Venkateswaran K."/>
        </authorList>
    </citation>
    <scope>NUCLEOTIDE SEQUENCE [LARGE SCALE GENOMIC DNA]</scope>
    <source>
        <strain evidence="17 18">S/N-304-OC-R4</strain>
    </source>
</reference>
<dbReference type="GO" id="GO:0004828">
    <property type="term" value="F:serine-tRNA ligase activity"/>
    <property type="evidence" value="ECO:0007669"/>
    <property type="project" value="UniProtKB-EC"/>
</dbReference>
<dbReference type="SUPFAM" id="SSF55681">
    <property type="entry name" value="Class II aaRS and biotin synthetases"/>
    <property type="match status" value="1"/>
</dbReference>
<dbReference type="InterPro" id="IPR033729">
    <property type="entry name" value="SerRS_core"/>
</dbReference>
<dbReference type="Gene3D" id="1.10.287.40">
    <property type="entry name" value="Serine-tRNA synthetase, tRNA binding domain"/>
    <property type="match status" value="1"/>
</dbReference>
<evidence type="ECO:0000256" key="12">
    <source>
        <dbReference type="ARBA" id="ARBA00047929"/>
    </source>
</evidence>
<evidence type="ECO:0000256" key="2">
    <source>
        <dbReference type="ARBA" id="ARBA00005045"/>
    </source>
</evidence>
<evidence type="ECO:0000256" key="1">
    <source>
        <dbReference type="ARBA" id="ARBA00004496"/>
    </source>
</evidence>
<accession>A0ABS7KQK6</accession>
<protein>
    <recommendedName>
        <fullName evidence="11 14">Serine--tRNA ligase</fullName>
        <ecNumber evidence="4 14">6.1.1.11</ecNumber>
    </recommendedName>
</protein>
<evidence type="ECO:0000256" key="9">
    <source>
        <dbReference type="ARBA" id="ARBA00022917"/>
    </source>
</evidence>
<evidence type="ECO:0000256" key="7">
    <source>
        <dbReference type="ARBA" id="ARBA00022741"/>
    </source>
</evidence>
<keyword evidence="15" id="KW-0175">Coiled coil</keyword>
<dbReference type="EMBL" id="JACLIC010000045">
    <property type="protein sequence ID" value="MBY0206454.1"/>
    <property type="molecule type" value="Genomic_DNA"/>
</dbReference>
<dbReference type="PRINTS" id="PR00981">
    <property type="entry name" value="TRNASYNTHSER"/>
</dbReference>
<keyword evidence="9" id="KW-0648">Protein biosynthesis</keyword>
<keyword evidence="18" id="KW-1185">Reference proteome</keyword>
<dbReference type="SUPFAM" id="SSF46589">
    <property type="entry name" value="tRNA-binding arm"/>
    <property type="match status" value="1"/>
</dbReference>
<evidence type="ECO:0000256" key="10">
    <source>
        <dbReference type="ARBA" id="ARBA00023146"/>
    </source>
</evidence>
<dbReference type="InterPro" id="IPR045864">
    <property type="entry name" value="aa-tRNA-synth_II/BPL/LPL"/>
</dbReference>
<comment type="catalytic activity">
    <reaction evidence="13">
        <text>tRNA(Ser) + L-serine + ATP = L-seryl-tRNA(Ser) + AMP + diphosphate + H(+)</text>
        <dbReference type="Rhea" id="RHEA:12292"/>
        <dbReference type="Rhea" id="RHEA-COMP:9669"/>
        <dbReference type="Rhea" id="RHEA-COMP:9703"/>
        <dbReference type="ChEBI" id="CHEBI:15378"/>
        <dbReference type="ChEBI" id="CHEBI:30616"/>
        <dbReference type="ChEBI" id="CHEBI:33019"/>
        <dbReference type="ChEBI" id="CHEBI:33384"/>
        <dbReference type="ChEBI" id="CHEBI:78442"/>
        <dbReference type="ChEBI" id="CHEBI:78533"/>
        <dbReference type="ChEBI" id="CHEBI:456215"/>
        <dbReference type="EC" id="6.1.1.11"/>
    </reaction>
</comment>
<dbReference type="PIRSF" id="PIRSF001529">
    <property type="entry name" value="Ser-tRNA-synth_IIa"/>
    <property type="match status" value="1"/>
</dbReference>
<dbReference type="InterPro" id="IPR010978">
    <property type="entry name" value="tRNA-bd_arm"/>
</dbReference>
<name>A0ABS7KQK6_9BACL</name>
<gene>
    <name evidence="17" type="primary">serS</name>
    <name evidence="17" type="ORF">H7T88_24850</name>
</gene>
<evidence type="ECO:0000256" key="11">
    <source>
        <dbReference type="ARBA" id="ARBA00039158"/>
    </source>
</evidence>
<dbReference type="Gene3D" id="3.30.930.10">
    <property type="entry name" value="Bira Bifunctional Protein, Domain 2"/>
    <property type="match status" value="1"/>
</dbReference>
<dbReference type="InterPro" id="IPR002314">
    <property type="entry name" value="aa-tRNA-synt_IIb"/>
</dbReference>
<evidence type="ECO:0000256" key="14">
    <source>
        <dbReference type="NCBIfam" id="TIGR00414"/>
    </source>
</evidence>
<dbReference type="InterPro" id="IPR015866">
    <property type="entry name" value="Ser-tRNA-synth_1_N"/>
</dbReference>
<dbReference type="InterPro" id="IPR006195">
    <property type="entry name" value="aa-tRNA-synth_II"/>
</dbReference>
<dbReference type="PANTHER" id="PTHR43697:SF1">
    <property type="entry name" value="SERINE--TRNA LIGASE"/>
    <property type="match status" value="1"/>
</dbReference>
<keyword evidence="8" id="KW-0067">ATP-binding</keyword>
<dbReference type="InterPro" id="IPR002317">
    <property type="entry name" value="Ser-tRNA-ligase_type_1"/>
</dbReference>
<comment type="pathway">
    <text evidence="2">Aminoacyl-tRNA biosynthesis; selenocysteinyl-tRNA(Sec) biosynthesis; L-seryl-tRNA(Sec) from L-serine and tRNA(Sec): step 1/1.</text>
</comment>
<comment type="catalytic activity">
    <reaction evidence="12">
        <text>tRNA(Sec) + L-serine + ATP = L-seryl-tRNA(Sec) + AMP + diphosphate + H(+)</text>
        <dbReference type="Rhea" id="RHEA:42580"/>
        <dbReference type="Rhea" id="RHEA-COMP:9742"/>
        <dbReference type="Rhea" id="RHEA-COMP:10128"/>
        <dbReference type="ChEBI" id="CHEBI:15378"/>
        <dbReference type="ChEBI" id="CHEBI:30616"/>
        <dbReference type="ChEBI" id="CHEBI:33019"/>
        <dbReference type="ChEBI" id="CHEBI:33384"/>
        <dbReference type="ChEBI" id="CHEBI:78442"/>
        <dbReference type="ChEBI" id="CHEBI:78533"/>
        <dbReference type="ChEBI" id="CHEBI:456215"/>
        <dbReference type="EC" id="6.1.1.11"/>
    </reaction>
</comment>
<dbReference type="PANTHER" id="PTHR43697">
    <property type="entry name" value="SERYL-TRNA SYNTHETASE"/>
    <property type="match status" value="1"/>
</dbReference>
<evidence type="ECO:0000256" key="4">
    <source>
        <dbReference type="ARBA" id="ARBA00012840"/>
    </source>
</evidence>
<evidence type="ECO:0000256" key="6">
    <source>
        <dbReference type="ARBA" id="ARBA00022598"/>
    </source>
</evidence>
<sequence>MLDMKWVRAHAEEVQAAADGKKIKVDIAVLLQRDDERKVLLQQTEESRRQRNTLSAEIGKLMQSGEREQAEKMRAQVKQLNEQLEQEEAKLAVIQEEVTRLQWLLPNIVSPDTPVGLSDEDNVELRRVGELPVFDYEARDHVELGEMHELIDIPRGVKIGGTRSYVLKGAGLLLHRAVQQLALDLLLKQGFTPLEVPLMVREDTLVNTGFFPTGRDQVYELQGENKWLVGTSEVPLVSYYADEVIDVKEPVKLAAISTCFRSEVGSGGRDVRGLYRVHQFAKVEQVILCAPDAAESERMLQEITGHAEELLQRLELPYRVVAVCTGDMSQKTYKQYDIETWMPSREAYGETHSSSNLHDFQARRSNIRCRDEEGKLVYCHTLNNTAVASPRILIPLLENHQQADGSIYIPEALRPYMGGAERLILPEHEQGE</sequence>
<evidence type="ECO:0000313" key="17">
    <source>
        <dbReference type="EMBL" id="MBY0206454.1"/>
    </source>
</evidence>
<evidence type="ECO:0000259" key="16">
    <source>
        <dbReference type="PROSITE" id="PS50862"/>
    </source>
</evidence>
<dbReference type="PROSITE" id="PS50862">
    <property type="entry name" value="AA_TRNA_LIGASE_II"/>
    <property type="match status" value="1"/>
</dbReference>
<dbReference type="Pfam" id="PF02403">
    <property type="entry name" value="Seryl_tRNA_N"/>
    <property type="match status" value="1"/>
</dbReference>
<comment type="caution">
    <text evidence="17">The sequence shown here is derived from an EMBL/GenBank/DDBJ whole genome shotgun (WGS) entry which is preliminary data.</text>
</comment>
<dbReference type="EC" id="6.1.1.11" evidence="4 14"/>
<comment type="subcellular location">
    <subcellularLocation>
        <location evidence="1">Cytoplasm</location>
    </subcellularLocation>
</comment>